<dbReference type="EMBL" id="JAHDYR010000014">
    <property type="protein sequence ID" value="KAG9394611.1"/>
    <property type="molecule type" value="Genomic_DNA"/>
</dbReference>
<comment type="caution">
    <text evidence="2">The sequence shown here is derived from an EMBL/GenBank/DDBJ whole genome shotgun (WGS) entry which is preliminary data.</text>
</comment>
<dbReference type="AlphaFoldDB" id="A0A8J6BYK9"/>
<keyword evidence="1" id="KW-0175">Coiled coil</keyword>
<proteinExistence type="predicted"/>
<name>A0A8J6BYK9_9EUKA</name>
<feature type="coiled-coil region" evidence="1">
    <location>
        <begin position="26"/>
        <end position="153"/>
    </location>
</feature>
<dbReference type="Proteomes" id="UP000717585">
    <property type="component" value="Unassembled WGS sequence"/>
</dbReference>
<reference evidence="2" key="1">
    <citation type="submission" date="2021-05" db="EMBL/GenBank/DDBJ databases">
        <title>A free-living protist that lacks canonical eukaryotic 1 DNA replication and segregation systems.</title>
        <authorList>
            <person name="Salas-Leiva D.E."/>
            <person name="Tromer E.C."/>
            <person name="Curtis B.A."/>
            <person name="Jerlstrom-Hultqvist J."/>
            <person name="Kolisko M."/>
            <person name="Yi Z."/>
            <person name="Salas-Leiva J.S."/>
            <person name="Gallot-Lavallee L."/>
            <person name="Kops G.J.P.L."/>
            <person name="Archibald J.M."/>
            <person name="Simpson A.G.B."/>
            <person name="Roger A.J."/>
        </authorList>
    </citation>
    <scope>NUCLEOTIDE SEQUENCE</scope>
    <source>
        <strain evidence="2">BICM</strain>
    </source>
</reference>
<evidence type="ECO:0000313" key="3">
    <source>
        <dbReference type="Proteomes" id="UP000717585"/>
    </source>
</evidence>
<gene>
    <name evidence="2" type="ORF">J8273_3865</name>
</gene>
<evidence type="ECO:0000313" key="2">
    <source>
        <dbReference type="EMBL" id="KAG9394611.1"/>
    </source>
</evidence>
<protein>
    <submittedName>
        <fullName evidence="2">Uncharacterized protein</fullName>
    </submittedName>
</protein>
<evidence type="ECO:0000256" key="1">
    <source>
        <dbReference type="SAM" id="Coils"/>
    </source>
</evidence>
<sequence length="168" mass="20643">MYNGIGGFQKQSIMNRPIRAPSTKNETTLEKEYMREQRRLELIREKQEEREYERLRALYGTEEDKREIQARLKSEIDALVDARKSLDEQEKMEEERFKAEFEDQIKFAEFIEQDHNEARKEYERYVLEENLRLEEAAKRAKDEERDMEVEEDIRRPDFFKQAFMRSFR</sequence>
<organism evidence="2 3">
    <name type="scientific">Carpediemonas membranifera</name>
    <dbReference type="NCBI Taxonomy" id="201153"/>
    <lineage>
        <taxon>Eukaryota</taxon>
        <taxon>Metamonada</taxon>
        <taxon>Carpediemonas-like organisms</taxon>
        <taxon>Carpediemonas</taxon>
    </lineage>
</organism>
<accession>A0A8J6BYK9</accession>
<keyword evidence="3" id="KW-1185">Reference proteome</keyword>
<dbReference type="OrthoDB" id="10258290at2759"/>